<organism evidence="4">
    <name type="scientific">Eubacterium limosum</name>
    <dbReference type="NCBI Taxonomy" id="1736"/>
    <lineage>
        <taxon>Bacteria</taxon>
        <taxon>Bacillati</taxon>
        <taxon>Bacillota</taxon>
        <taxon>Clostridia</taxon>
        <taxon>Eubacteriales</taxon>
        <taxon>Eubacteriaceae</taxon>
        <taxon>Eubacterium</taxon>
    </lineage>
</organism>
<evidence type="ECO:0000256" key="1">
    <source>
        <dbReference type="ARBA" id="ARBA00023015"/>
    </source>
</evidence>
<accession>A0A6N3GWU6</accession>
<proteinExistence type="predicted"/>
<keyword evidence="3" id="KW-0804">Transcription</keyword>
<name>A0A6N3GWU6_EUBLI</name>
<dbReference type="InterPro" id="IPR000524">
    <property type="entry name" value="Tscrpt_reg_HTH_GntR"/>
</dbReference>
<dbReference type="GO" id="GO:0003677">
    <property type="term" value="F:DNA binding"/>
    <property type="evidence" value="ECO:0007669"/>
    <property type="project" value="UniProtKB-KW"/>
</dbReference>
<dbReference type="InterPro" id="IPR036388">
    <property type="entry name" value="WH-like_DNA-bd_sf"/>
</dbReference>
<sequence length="485" mass="54568">MKNDVLMYENVYEILKDKIESGRLPRGSRLPSRAELCKAFGTSEKSVRRAVELLADEGFVKTEKRKRPVVAFNPVAQPRKKAPPARGTGAFVTEDTLKTGVLLCFPLIAQGLKLCQGDEWAVPQAIIDQMDPGQPVAFWRLSKRLWRFFVARTGNALALRAVDCLGYTGIDPLSGTREMREGYLESIRELFECVRQGGSFESIHFGDFSALYDFVGMAEKKAESRSGSALPVSKIDQKLTKAERYSSVYLDIISLIAVGYYKPGDRLPTHEALRKIYNVSVDTTVRAVQILQEWGVVEATPGKGIFVTMDLDGLKKLTISPGMIASHVRRFLDSLELLSLTVEGVAVHAAENASASEAQELYDEIDRLWNRLYLYDLTPRVLLNFITEHIQYDAMRSIYGVIQKNQHVGRSIPNLVNPVKTAVNCELHEQCMEAVGFLMEGRPRDFARKATEMFDHTRELVIGECRRLGYWEAAMAVYDGDLLWK</sequence>
<dbReference type="SUPFAM" id="SSF46785">
    <property type="entry name" value="Winged helix' DNA-binding domain"/>
    <property type="match status" value="2"/>
</dbReference>
<dbReference type="CDD" id="cd07377">
    <property type="entry name" value="WHTH_GntR"/>
    <property type="match status" value="2"/>
</dbReference>
<evidence type="ECO:0000313" key="4">
    <source>
        <dbReference type="EMBL" id="VYU68928.1"/>
    </source>
</evidence>
<dbReference type="GO" id="GO:0003700">
    <property type="term" value="F:DNA-binding transcription factor activity"/>
    <property type="evidence" value="ECO:0007669"/>
    <property type="project" value="InterPro"/>
</dbReference>
<protein>
    <submittedName>
        <fullName evidence="4">DNA-binding transcriptional regulator FrlR</fullName>
    </submittedName>
</protein>
<dbReference type="PROSITE" id="PS50949">
    <property type="entry name" value="HTH_GNTR"/>
    <property type="match status" value="2"/>
</dbReference>
<dbReference type="GO" id="GO:0045892">
    <property type="term" value="P:negative regulation of DNA-templated transcription"/>
    <property type="evidence" value="ECO:0007669"/>
    <property type="project" value="TreeGrafter"/>
</dbReference>
<dbReference type="InterPro" id="IPR050679">
    <property type="entry name" value="Bact_HTH_transcr_reg"/>
</dbReference>
<dbReference type="InterPro" id="IPR036390">
    <property type="entry name" value="WH_DNA-bd_sf"/>
</dbReference>
<dbReference type="AlphaFoldDB" id="A0A6N3GWU6"/>
<evidence type="ECO:0000256" key="3">
    <source>
        <dbReference type="ARBA" id="ARBA00023163"/>
    </source>
</evidence>
<dbReference type="EMBL" id="CACRTR010000023">
    <property type="protein sequence ID" value="VYU68928.1"/>
    <property type="molecule type" value="Genomic_DNA"/>
</dbReference>
<dbReference type="Gene3D" id="1.10.10.10">
    <property type="entry name" value="Winged helix-like DNA-binding domain superfamily/Winged helix DNA-binding domain"/>
    <property type="match status" value="2"/>
</dbReference>
<dbReference type="PANTHER" id="PTHR44846:SF1">
    <property type="entry name" value="MANNOSYL-D-GLYCERATE TRANSPORT_METABOLISM SYSTEM REPRESSOR MNGR-RELATED"/>
    <property type="match status" value="1"/>
</dbReference>
<dbReference type="Pfam" id="PF00392">
    <property type="entry name" value="GntR"/>
    <property type="match status" value="2"/>
</dbReference>
<dbReference type="PANTHER" id="PTHR44846">
    <property type="entry name" value="MANNOSYL-D-GLYCERATE TRANSPORT/METABOLISM SYSTEM REPRESSOR MNGR-RELATED"/>
    <property type="match status" value="1"/>
</dbReference>
<dbReference type="SMART" id="SM00345">
    <property type="entry name" value="HTH_GNTR"/>
    <property type="match status" value="2"/>
</dbReference>
<reference evidence="4" key="1">
    <citation type="submission" date="2019-11" db="EMBL/GenBank/DDBJ databases">
        <authorList>
            <person name="Feng L."/>
        </authorList>
    </citation>
    <scope>NUCLEOTIDE SEQUENCE</scope>
    <source>
        <strain evidence="4">ElimosumLFYP34</strain>
    </source>
</reference>
<gene>
    <name evidence="4" type="ORF">ELLFYP34_00773</name>
</gene>
<evidence type="ECO:0000256" key="2">
    <source>
        <dbReference type="ARBA" id="ARBA00023125"/>
    </source>
</evidence>
<keyword evidence="2 4" id="KW-0238">DNA-binding</keyword>
<keyword evidence="1" id="KW-0805">Transcription regulation</keyword>